<sequence>MKLFEDELTYDFYPYILVLKIRTWVSDFLEVSVEHKAHWFFREPSPPSPVPPPSPLSHYPRYPDLRTLVCQVGGIPPHALFSRRGNETASSDSVRCQEDTPLPATGLRMLDRCDAGGSFEFVWQRLNRESIQVAWQASLEYEIDYARIKRHEKSCGGGVSEWEPLEADLEASMGQVFVEDKGKDLGFSYGLSSPSISLEKGSISVLDSTVSSKPVAHLCEIDAETIIAPILDRMKGKGLCYR</sequence>
<gene>
    <name evidence="1" type="ORF">CJ030_MR7G027597</name>
</gene>
<dbReference type="Proteomes" id="UP000516437">
    <property type="component" value="Chromosome 7"/>
</dbReference>
<accession>A0A6A1V3F8</accession>
<evidence type="ECO:0000313" key="1">
    <source>
        <dbReference type="EMBL" id="KAB1206397.1"/>
    </source>
</evidence>
<comment type="caution">
    <text evidence="1">The sequence shown here is derived from an EMBL/GenBank/DDBJ whole genome shotgun (WGS) entry which is preliminary data.</text>
</comment>
<keyword evidence="2" id="KW-1185">Reference proteome</keyword>
<protein>
    <submittedName>
        <fullName evidence="1">Uncharacterized protein</fullName>
    </submittedName>
</protein>
<dbReference type="AlphaFoldDB" id="A0A6A1V3F8"/>
<dbReference type="EMBL" id="RXIC02000025">
    <property type="protein sequence ID" value="KAB1206397.1"/>
    <property type="molecule type" value="Genomic_DNA"/>
</dbReference>
<organism evidence="1 2">
    <name type="scientific">Morella rubra</name>
    <name type="common">Chinese bayberry</name>
    <dbReference type="NCBI Taxonomy" id="262757"/>
    <lineage>
        <taxon>Eukaryota</taxon>
        <taxon>Viridiplantae</taxon>
        <taxon>Streptophyta</taxon>
        <taxon>Embryophyta</taxon>
        <taxon>Tracheophyta</taxon>
        <taxon>Spermatophyta</taxon>
        <taxon>Magnoliopsida</taxon>
        <taxon>eudicotyledons</taxon>
        <taxon>Gunneridae</taxon>
        <taxon>Pentapetalae</taxon>
        <taxon>rosids</taxon>
        <taxon>fabids</taxon>
        <taxon>Fagales</taxon>
        <taxon>Myricaceae</taxon>
        <taxon>Morella</taxon>
    </lineage>
</organism>
<name>A0A6A1V3F8_9ROSI</name>
<evidence type="ECO:0000313" key="2">
    <source>
        <dbReference type="Proteomes" id="UP000516437"/>
    </source>
</evidence>
<reference evidence="1 2" key="1">
    <citation type="journal article" date="2019" name="Plant Biotechnol. J.">
        <title>The red bayberry genome and genetic basis of sex determination.</title>
        <authorList>
            <person name="Jia H.M."/>
            <person name="Jia H.J."/>
            <person name="Cai Q.L."/>
            <person name="Wang Y."/>
            <person name="Zhao H.B."/>
            <person name="Yang W.F."/>
            <person name="Wang G.Y."/>
            <person name="Li Y.H."/>
            <person name="Zhan D.L."/>
            <person name="Shen Y.T."/>
            <person name="Niu Q.F."/>
            <person name="Chang L."/>
            <person name="Qiu J."/>
            <person name="Zhao L."/>
            <person name="Xie H.B."/>
            <person name="Fu W.Y."/>
            <person name="Jin J."/>
            <person name="Li X.W."/>
            <person name="Jiao Y."/>
            <person name="Zhou C.C."/>
            <person name="Tu T."/>
            <person name="Chai C.Y."/>
            <person name="Gao J.L."/>
            <person name="Fan L.J."/>
            <person name="van de Weg E."/>
            <person name="Wang J.Y."/>
            <person name="Gao Z.S."/>
        </authorList>
    </citation>
    <scope>NUCLEOTIDE SEQUENCE [LARGE SCALE GENOMIC DNA]</scope>
    <source>
        <tissue evidence="1">Leaves</tissue>
    </source>
</reference>
<proteinExistence type="predicted"/>